<reference evidence="2" key="1">
    <citation type="submission" date="2021-09" db="EMBL/GenBank/DDBJ databases">
        <authorList>
            <person name="Martin H S."/>
        </authorList>
    </citation>
    <scope>NUCLEOTIDE SEQUENCE</scope>
</reference>
<organism evidence="2 3">
    <name type="scientific">Danaus chrysippus</name>
    <name type="common">African queen</name>
    <dbReference type="NCBI Taxonomy" id="151541"/>
    <lineage>
        <taxon>Eukaryota</taxon>
        <taxon>Metazoa</taxon>
        <taxon>Ecdysozoa</taxon>
        <taxon>Arthropoda</taxon>
        <taxon>Hexapoda</taxon>
        <taxon>Insecta</taxon>
        <taxon>Pterygota</taxon>
        <taxon>Neoptera</taxon>
        <taxon>Endopterygota</taxon>
        <taxon>Lepidoptera</taxon>
        <taxon>Glossata</taxon>
        <taxon>Ditrysia</taxon>
        <taxon>Papilionoidea</taxon>
        <taxon>Nymphalidae</taxon>
        <taxon>Danainae</taxon>
        <taxon>Danaini</taxon>
        <taxon>Danaina</taxon>
        <taxon>Danaus</taxon>
        <taxon>Anosia</taxon>
    </lineage>
</organism>
<name>A0A8J2RCN1_9NEOP</name>
<protein>
    <submittedName>
        <fullName evidence="2">(African queen) hypothetical protein</fullName>
    </submittedName>
</protein>
<accession>A0A8J2RCN1</accession>
<dbReference type="AlphaFoldDB" id="A0A8J2RCN1"/>
<gene>
    <name evidence="2" type="ORF">DCHRY22_LOCUS15115</name>
</gene>
<comment type="caution">
    <text evidence="2">The sequence shown here is derived from an EMBL/GenBank/DDBJ whole genome shotgun (WGS) entry which is preliminary data.</text>
</comment>
<keyword evidence="3" id="KW-1185">Reference proteome</keyword>
<evidence type="ECO:0000313" key="3">
    <source>
        <dbReference type="Proteomes" id="UP000789524"/>
    </source>
</evidence>
<evidence type="ECO:0000256" key="1">
    <source>
        <dbReference type="SAM" id="MobiDB-lite"/>
    </source>
</evidence>
<dbReference type="EMBL" id="CAKASE010000082">
    <property type="protein sequence ID" value="CAG9584543.1"/>
    <property type="molecule type" value="Genomic_DNA"/>
</dbReference>
<sequence>MVTRTFATRLPSEKLPTRSSLKPNPSQNVRDSPPSSEGPGASFATESRSTSRGRFPFSTLHEELAHQSISATLHDELTAQRSNT</sequence>
<feature type="compositionally biased region" description="Polar residues" evidence="1">
    <location>
        <begin position="17"/>
        <end position="35"/>
    </location>
</feature>
<evidence type="ECO:0000313" key="2">
    <source>
        <dbReference type="EMBL" id="CAG9584543.1"/>
    </source>
</evidence>
<feature type="region of interest" description="Disordered" evidence="1">
    <location>
        <begin position="1"/>
        <end position="57"/>
    </location>
</feature>
<proteinExistence type="predicted"/>
<dbReference type="Proteomes" id="UP000789524">
    <property type="component" value="Unassembled WGS sequence"/>
</dbReference>